<protein>
    <recommendedName>
        <fullName evidence="2">Probable RNA-binding protein EIF1AD</fullName>
    </recommendedName>
    <alternativeName>
        <fullName evidence="4">Eukaryotic translation initiation factor 1A domain-containing protein</fullName>
    </alternativeName>
</protein>
<gene>
    <name evidence="8" type="ORF">niasHS_011001</name>
</gene>
<feature type="compositionally biased region" description="Polar residues" evidence="6">
    <location>
        <begin position="153"/>
        <end position="164"/>
    </location>
</feature>
<dbReference type="Pfam" id="PF01176">
    <property type="entry name" value="eIF-1a"/>
    <property type="match status" value="1"/>
</dbReference>
<accession>A0ABD2IT76</accession>
<evidence type="ECO:0000256" key="4">
    <source>
        <dbReference type="ARBA" id="ARBA00031998"/>
    </source>
</evidence>
<proteinExistence type="inferred from homology"/>
<dbReference type="PROSITE" id="PS50832">
    <property type="entry name" value="S1_IF1_TYPE"/>
    <property type="match status" value="1"/>
</dbReference>
<dbReference type="InterPro" id="IPR001253">
    <property type="entry name" value="TIF_eIF-1A"/>
</dbReference>
<organism evidence="8 9">
    <name type="scientific">Heterodera schachtii</name>
    <name type="common">Sugarbeet cyst nematode worm</name>
    <name type="synonym">Tylenchus schachtii</name>
    <dbReference type="NCBI Taxonomy" id="97005"/>
    <lineage>
        <taxon>Eukaryota</taxon>
        <taxon>Metazoa</taxon>
        <taxon>Ecdysozoa</taxon>
        <taxon>Nematoda</taxon>
        <taxon>Chromadorea</taxon>
        <taxon>Rhabditida</taxon>
        <taxon>Tylenchina</taxon>
        <taxon>Tylenchomorpha</taxon>
        <taxon>Tylenchoidea</taxon>
        <taxon>Heteroderidae</taxon>
        <taxon>Heteroderinae</taxon>
        <taxon>Heterodera</taxon>
    </lineage>
</organism>
<dbReference type="EMBL" id="JBICCN010000254">
    <property type="protein sequence ID" value="KAL3083199.1"/>
    <property type="molecule type" value="Genomic_DNA"/>
</dbReference>
<sequence>MSKTSKKNFVTKQLVKEIVVPADNEFVGKILASRGNNLHEVETDEGENFLVSMPTRFRKKLWVRRGTYVILQSIEEGDKVRAEIVHVLDPENIAFLMEKEVWPERFIVEAAQLTKRGQRTEENDDSDLFPATSESENSAEESSSLVSEDEALNGQTNAKNETTI</sequence>
<dbReference type="GO" id="GO:0003723">
    <property type="term" value="F:RNA binding"/>
    <property type="evidence" value="ECO:0007669"/>
    <property type="project" value="UniProtKB-KW"/>
</dbReference>
<dbReference type="InterPro" id="IPR006196">
    <property type="entry name" value="RNA-binding_domain_S1_IF1"/>
</dbReference>
<evidence type="ECO:0000259" key="7">
    <source>
        <dbReference type="PROSITE" id="PS50832"/>
    </source>
</evidence>
<evidence type="ECO:0000313" key="8">
    <source>
        <dbReference type="EMBL" id="KAL3083199.1"/>
    </source>
</evidence>
<keyword evidence="3" id="KW-0694">RNA-binding</keyword>
<feature type="region of interest" description="Disordered" evidence="6">
    <location>
        <begin position="116"/>
        <end position="164"/>
    </location>
</feature>
<comment type="similarity">
    <text evidence="1">Belongs to the EIF1AD family.</text>
</comment>
<evidence type="ECO:0000256" key="2">
    <source>
        <dbReference type="ARBA" id="ARBA00020989"/>
    </source>
</evidence>
<dbReference type="SUPFAM" id="SSF50249">
    <property type="entry name" value="Nucleic acid-binding proteins"/>
    <property type="match status" value="1"/>
</dbReference>
<feature type="compositionally biased region" description="Low complexity" evidence="6">
    <location>
        <begin position="133"/>
        <end position="146"/>
    </location>
</feature>
<keyword evidence="5" id="KW-0648">Protein biosynthesis</keyword>
<dbReference type="PANTHER" id="PTHR21641:SF0">
    <property type="entry name" value="RNA-BINDING PROTEIN EIF1AD-RELATED"/>
    <property type="match status" value="1"/>
</dbReference>
<reference evidence="8 9" key="1">
    <citation type="submission" date="2024-10" db="EMBL/GenBank/DDBJ databases">
        <authorList>
            <person name="Kim D."/>
        </authorList>
    </citation>
    <scope>NUCLEOTIDE SEQUENCE [LARGE SCALE GENOMIC DNA]</scope>
    <source>
        <strain evidence="8">Taebaek</strain>
    </source>
</reference>
<dbReference type="InterPro" id="IPR012340">
    <property type="entry name" value="NA-bd_OB-fold"/>
</dbReference>
<dbReference type="AlphaFoldDB" id="A0ABD2IT76"/>
<dbReference type="GO" id="GO:0003743">
    <property type="term" value="F:translation initiation factor activity"/>
    <property type="evidence" value="ECO:0007669"/>
    <property type="project" value="UniProtKB-UniRule"/>
</dbReference>
<dbReference type="Proteomes" id="UP001620645">
    <property type="component" value="Unassembled WGS sequence"/>
</dbReference>
<comment type="caution">
    <text evidence="8">The sequence shown here is derived from an EMBL/GenBank/DDBJ whole genome shotgun (WGS) entry which is preliminary data.</text>
</comment>
<feature type="domain" description="S1-like" evidence="7">
    <location>
        <begin position="14"/>
        <end position="89"/>
    </location>
</feature>
<evidence type="ECO:0000256" key="3">
    <source>
        <dbReference type="ARBA" id="ARBA00022884"/>
    </source>
</evidence>
<evidence type="ECO:0000313" key="9">
    <source>
        <dbReference type="Proteomes" id="UP001620645"/>
    </source>
</evidence>
<evidence type="ECO:0000256" key="6">
    <source>
        <dbReference type="SAM" id="MobiDB-lite"/>
    </source>
</evidence>
<dbReference type="Gene3D" id="2.40.50.140">
    <property type="entry name" value="Nucleic acid-binding proteins"/>
    <property type="match status" value="1"/>
</dbReference>
<keyword evidence="9" id="KW-1185">Reference proteome</keyword>
<dbReference type="InterPro" id="IPR039294">
    <property type="entry name" value="EIF1AD"/>
</dbReference>
<keyword evidence="5" id="KW-0396">Initiation factor</keyword>
<evidence type="ECO:0000256" key="1">
    <source>
        <dbReference type="ARBA" id="ARBA00007340"/>
    </source>
</evidence>
<dbReference type="SMART" id="SM00652">
    <property type="entry name" value="eIF1a"/>
    <property type="match status" value="1"/>
</dbReference>
<dbReference type="PANTHER" id="PTHR21641">
    <property type="entry name" value="TRANSLATION INITIATION FACTOR-RELATED"/>
    <property type="match status" value="1"/>
</dbReference>
<evidence type="ECO:0000256" key="5">
    <source>
        <dbReference type="PROSITE-ProRule" id="PRU00181"/>
    </source>
</evidence>
<name>A0ABD2IT76_HETSC</name>